<evidence type="ECO:0000256" key="1">
    <source>
        <dbReference type="ARBA" id="ARBA00023239"/>
    </source>
</evidence>
<dbReference type="HAMAP" id="MF_02071">
    <property type="entry name" value="RlpA"/>
    <property type="match status" value="1"/>
</dbReference>
<dbReference type="Pfam" id="PF03330">
    <property type="entry name" value="DPBB_1"/>
    <property type="match status" value="1"/>
</dbReference>
<keyword evidence="1 3" id="KW-0456">Lyase</keyword>
<keyword evidence="3" id="KW-0564">Palmitate</keyword>
<evidence type="ECO:0000256" key="3">
    <source>
        <dbReference type="HAMAP-Rule" id="MF_02071"/>
    </source>
</evidence>
<dbReference type="Gene3D" id="2.40.40.10">
    <property type="entry name" value="RlpA-like domain"/>
    <property type="match status" value="1"/>
</dbReference>
<evidence type="ECO:0000259" key="6">
    <source>
        <dbReference type="Pfam" id="PF03330"/>
    </source>
</evidence>
<reference evidence="7 8" key="1">
    <citation type="submission" date="2024-06" db="EMBL/GenBank/DDBJ databases">
        <authorList>
            <person name="Chen R.Y."/>
        </authorList>
    </citation>
    <scope>NUCLEOTIDE SEQUENCE [LARGE SCALE GENOMIC DNA]</scope>
    <source>
        <strain evidence="7 8">D2</strain>
    </source>
</reference>
<keyword evidence="2 3" id="KW-0961">Cell wall biogenesis/degradation</keyword>
<keyword evidence="3" id="KW-0449">Lipoprotein</keyword>
<dbReference type="CDD" id="cd22268">
    <property type="entry name" value="DPBB_RlpA-like"/>
    <property type="match status" value="1"/>
</dbReference>
<comment type="similarity">
    <text evidence="3 4">Belongs to the RlpA family.</text>
</comment>
<dbReference type="InterPro" id="IPR012997">
    <property type="entry name" value="RplA"/>
</dbReference>
<organism evidence="7 8">
    <name type="scientific">Catenovulum sediminis</name>
    <dbReference type="NCBI Taxonomy" id="1740262"/>
    <lineage>
        <taxon>Bacteria</taxon>
        <taxon>Pseudomonadati</taxon>
        <taxon>Pseudomonadota</taxon>
        <taxon>Gammaproteobacteria</taxon>
        <taxon>Alteromonadales</taxon>
        <taxon>Alteromonadaceae</taxon>
        <taxon>Catenovulum</taxon>
    </lineage>
</organism>
<keyword evidence="8" id="KW-1185">Reference proteome</keyword>
<comment type="caution">
    <text evidence="7">The sequence shown here is derived from an EMBL/GenBank/DDBJ whole genome shotgun (WGS) entry which is preliminary data.</text>
</comment>
<keyword evidence="3" id="KW-0472">Membrane</keyword>
<dbReference type="RefSeq" id="WP_143870087.1">
    <property type="nucleotide sequence ID" value="NZ_CP041660.1"/>
</dbReference>
<dbReference type="NCBIfam" id="TIGR00413">
    <property type="entry name" value="rlpA"/>
    <property type="match status" value="1"/>
</dbReference>
<dbReference type="PANTHER" id="PTHR34183">
    <property type="entry name" value="ENDOLYTIC PEPTIDOGLYCAN TRANSGLYCOSYLASE RLPA"/>
    <property type="match status" value="1"/>
</dbReference>
<dbReference type="Proteomes" id="UP001467690">
    <property type="component" value="Unassembled WGS sequence"/>
</dbReference>
<keyword evidence="3" id="KW-1003">Cell membrane</keyword>
<accession>A0ABV1RJY1</accession>
<comment type="function">
    <text evidence="3">Lytic transglycosylase with a strong preference for naked glycan strands that lack stem peptides.</text>
</comment>
<evidence type="ECO:0000256" key="4">
    <source>
        <dbReference type="RuleBase" id="RU003495"/>
    </source>
</evidence>
<dbReference type="SUPFAM" id="SSF50685">
    <property type="entry name" value="Barwin-like endoglucanases"/>
    <property type="match status" value="1"/>
</dbReference>
<feature type="signal peptide" evidence="5">
    <location>
        <begin position="1"/>
        <end position="19"/>
    </location>
</feature>
<dbReference type="EC" id="4.2.2.-" evidence="3"/>
<proteinExistence type="inferred from homology"/>
<gene>
    <name evidence="3" type="primary">rlpA</name>
    <name evidence="7" type="ORF">ABS311_15295</name>
</gene>
<evidence type="ECO:0000313" key="8">
    <source>
        <dbReference type="Proteomes" id="UP001467690"/>
    </source>
</evidence>
<dbReference type="InterPro" id="IPR034718">
    <property type="entry name" value="RlpA"/>
</dbReference>
<sequence>MKKLIVFYFTAFCSTIGLTACSSTQKSPNEGRYSLSQDIAPARLPEAHELIDPTPIYEQPSRGGNKNYNVLGQDYRVLTNAEGFSEEGIASWYGQKFHGHLTSNGEIYDMYSMSAAHKTLPLPTYVRVTNLSNGKKAVVRVNDRGPFHEGRIIDLSYAAAYKLGITATGTAKVKIEALHSAPGFYIEVAQDQEKSTLKDKSAAVAALFQIPTKIVENSGIFHLIAGPMDKQDQADALIADLLRSGYQQARHFSNIRPVMR</sequence>
<keyword evidence="5" id="KW-0732">Signal</keyword>
<protein>
    <recommendedName>
        <fullName evidence="3">Endolytic peptidoglycan transglycosylase RlpA</fullName>
        <ecNumber evidence="3">4.2.2.-</ecNumber>
    </recommendedName>
</protein>
<dbReference type="InterPro" id="IPR036908">
    <property type="entry name" value="RlpA-like_sf"/>
</dbReference>
<evidence type="ECO:0000256" key="2">
    <source>
        <dbReference type="ARBA" id="ARBA00023316"/>
    </source>
</evidence>
<dbReference type="PROSITE" id="PS51257">
    <property type="entry name" value="PROKAR_LIPOPROTEIN"/>
    <property type="match status" value="1"/>
</dbReference>
<dbReference type="PANTHER" id="PTHR34183:SF1">
    <property type="entry name" value="ENDOLYTIC PEPTIDOGLYCAN TRANSGLYCOSYLASE RLPA"/>
    <property type="match status" value="1"/>
</dbReference>
<evidence type="ECO:0000313" key="7">
    <source>
        <dbReference type="EMBL" id="MER2493243.1"/>
    </source>
</evidence>
<feature type="domain" description="RlpA-like protein double-psi beta-barrel" evidence="6">
    <location>
        <begin position="86"/>
        <end position="175"/>
    </location>
</feature>
<comment type="subcellular location">
    <subcellularLocation>
        <location evidence="3">Cell membrane</location>
        <topology evidence="3">Lipid-anchor</topology>
    </subcellularLocation>
</comment>
<feature type="chain" id="PRO_5046592868" description="Endolytic peptidoglycan transglycosylase RlpA" evidence="5">
    <location>
        <begin position="20"/>
        <end position="260"/>
    </location>
</feature>
<dbReference type="EMBL" id="JBELOE010000255">
    <property type="protein sequence ID" value="MER2493243.1"/>
    <property type="molecule type" value="Genomic_DNA"/>
</dbReference>
<dbReference type="InterPro" id="IPR009009">
    <property type="entry name" value="RlpA-like_DPBB"/>
</dbReference>
<name>A0ABV1RJY1_9ALTE</name>
<evidence type="ECO:0000256" key="5">
    <source>
        <dbReference type="SAM" id="SignalP"/>
    </source>
</evidence>